<dbReference type="CDD" id="cd00082">
    <property type="entry name" value="HisKA"/>
    <property type="match status" value="1"/>
</dbReference>
<dbReference type="EC" id="2.7.13.3" evidence="3"/>
<evidence type="ECO:0000256" key="5">
    <source>
        <dbReference type="ARBA" id="ARBA00022679"/>
    </source>
</evidence>
<dbReference type="Pfam" id="PF02518">
    <property type="entry name" value="HATPase_c"/>
    <property type="match status" value="1"/>
</dbReference>
<evidence type="ECO:0000313" key="13">
    <source>
        <dbReference type="Proteomes" id="UP000242949"/>
    </source>
</evidence>
<dbReference type="InterPro" id="IPR036890">
    <property type="entry name" value="HATPase_C_sf"/>
</dbReference>
<dbReference type="PROSITE" id="PS50109">
    <property type="entry name" value="HIS_KIN"/>
    <property type="match status" value="1"/>
</dbReference>
<dbReference type="RefSeq" id="WP_090792118.1">
    <property type="nucleotide sequence ID" value="NZ_FMYI01000001.1"/>
</dbReference>
<evidence type="ECO:0000256" key="9">
    <source>
        <dbReference type="ARBA" id="ARBA00023012"/>
    </source>
</evidence>
<dbReference type="SUPFAM" id="SSF47384">
    <property type="entry name" value="Homodimeric domain of signal transducing histidine kinase"/>
    <property type="match status" value="1"/>
</dbReference>
<dbReference type="GO" id="GO:0005524">
    <property type="term" value="F:ATP binding"/>
    <property type="evidence" value="ECO:0007669"/>
    <property type="project" value="UniProtKB-KW"/>
</dbReference>
<accession>A0A1G6GLP4</accession>
<dbReference type="Gene3D" id="3.30.565.10">
    <property type="entry name" value="Histidine kinase-like ATPase, C-terminal domain"/>
    <property type="match status" value="1"/>
</dbReference>
<dbReference type="EMBL" id="FMYI01000001">
    <property type="protein sequence ID" value="SDB82938.1"/>
    <property type="molecule type" value="Genomic_DNA"/>
</dbReference>
<keyword evidence="4" id="KW-0597">Phosphoprotein</keyword>
<protein>
    <recommendedName>
        <fullName evidence="3">histidine kinase</fullName>
        <ecNumber evidence="3">2.7.13.3</ecNumber>
    </recommendedName>
</protein>
<dbReference type="Gene3D" id="6.10.340.10">
    <property type="match status" value="1"/>
</dbReference>
<dbReference type="InterPro" id="IPR004358">
    <property type="entry name" value="Sig_transdc_His_kin-like_C"/>
</dbReference>
<dbReference type="PANTHER" id="PTHR45453:SF1">
    <property type="entry name" value="PHOSPHATE REGULON SENSOR PROTEIN PHOR"/>
    <property type="match status" value="1"/>
</dbReference>
<dbReference type="SUPFAM" id="SSF55874">
    <property type="entry name" value="ATPase domain of HSP90 chaperone/DNA topoisomerase II/histidine kinase"/>
    <property type="match status" value="1"/>
</dbReference>
<dbReference type="InterPro" id="IPR036097">
    <property type="entry name" value="HisK_dim/P_sf"/>
</dbReference>
<evidence type="ECO:0000256" key="7">
    <source>
        <dbReference type="ARBA" id="ARBA00022777"/>
    </source>
</evidence>
<keyword evidence="6" id="KW-0547">Nucleotide-binding</keyword>
<keyword evidence="10" id="KW-0812">Transmembrane</keyword>
<evidence type="ECO:0000256" key="2">
    <source>
        <dbReference type="ARBA" id="ARBA00004651"/>
    </source>
</evidence>
<comment type="catalytic activity">
    <reaction evidence="1">
        <text>ATP + protein L-histidine = ADP + protein N-phospho-L-histidine.</text>
        <dbReference type="EC" id="2.7.13.3"/>
    </reaction>
</comment>
<feature type="transmembrane region" description="Helical" evidence="10">
    <location>
        <begin position="154"/>
        <end position="173"/>
    </location>
</feature>
<dbReference type="GO" id="GO:0005886">
    <property type="term" value="C:plasma membrane"/>
    <property type="evidence" value="ECO:0007669"/>
    <property type="project" value="UniProtKB-SubCell"/>
</dbReference>
<keyword evidence="8" id="KW-0067">ATP-binding</keyword>
<dbReference type="InterPro" id="IPR003594">
    <property type="entry name" value="HATPase_dom"/>
</dbReference>
<dbReference type="InterPro" id="IPR003661">
    <property type="entry name" value="HisK_dim/P_dom"/>
</dbReference>
<dbReference type="Gene3D" id="1.10.287.130">
    <property type="match status" value="1"/>
</dbReference>
<dbReference type="InterPro" id="IPR050351">
    <property type="entry name" value="BphY/WalK/GraS-like"/>
</dbReference>
<dbReference type="PANTHER" id="PTHR45453">
    <property type="entry name" value="PHOSPHATE REGULON SENSOR PROTEIN PHOR"/>
    <property type="match status" value="1"/>
</dbReference>
<dbReference type="GO" id="GO:0000155">
    <property type="term" value="F:phosphorelay sensor kinase activity"/>
    <property type="evidence" value="ECO:0007669"/>
    <property type="project" value="InterPro"/>
</dbReference>
<keyword evidence="10" id="KW-0472">Membrane</keyword>
<comment type="subcellular location">
    <subcellularLocation>
        <location evidence="2">Cell membrane</location>
        <topology evidence="2">Multi-pass membrane protein</topology>
    </subcellularLocation>
</comment>
<evidence type="ECO:0000256" key="3">
    <source>
        <dbReference type="ARBA" id="ARBA00012438"/>
    </source>
</evidence>
<dbReference type="SMART" id="SM00388">
    <property type="entry name" value="HisKA"/>
    <property type="match status" value="1"/>
</dbReference>
<evidence type="ECO:0000256" key="8">
    <source>
        <dbReference type="ARBA" id="ARBA00022840"/>
    </source>
</evidence>
<dbReference type="GO" id="GO:0004721">
    <property type="term" value="F:phosphoprotein phosphatase activity"/>
    <property type="evidence" value="ECO:0007669"/>
    <property type="project" value="TreeGrafter"/>
</dbReference>
<gene>
    <name evidence="12" type="ORF">SAMN05421734_101261</name>
</gene>
<feature type="transmembrane region" description="Helical" evidence="10">
    <location>
        <begin position="9"/>
        <end position="29"/>
    </location>
</feature>
<organism evidence="12 13">
    <name type="scientific">Pelagirhabdus alkalitolerans</name>
    <dbReference type="NCBI Taxonomy" id="1612202"/>
    <lineage>
        <taxon>Bacteria</taxon>
        <taxon>Bacillati</taxon>
        <taxon>Bacillota</taxon>
        <taxon>Bacilli</taxon>
        <taxon>Bacillales</taxon>
        <taxon>Bacillaceae</taxon>
        <taxon>Pelagirhabdus</taxon>
    </lineage>
</organism>
<name>A0A1G6GLP4_9BACI</name>
<dbReference type="Proteomes" id="UP000242949">
    <property type="component" value="Unassembled WGS sequence"/>
</dbReference>
<evidence type="ECO:0000256" key="10">
    <source>
        <dbReference type="SAM" id="Phobius"/>
    </source>
</evidence>
<keyword evidence="10" id="KW-1133">Transmembrane helix</keyword>
<sequence length="455" mass="52349">MIKRFRTRLFITLMFVALFAIFITSYFIFNRVEHQFDDYLAEERLEQIEAIEQTLIENYNESGSFQTNQLRSFFHQQAMNHQLELHLYDESGELVLSSDHGGHMMQRDTPSGFDESMTVPLINQNETIGELDVYYSTEAVGSAYAFIEDIRTQAIWAVLLTSMAVLFLSVFMSEHLIRKVKQMAEAIHHMKRSKVIESLDPNEFDQEMKPLAEAYNDLQKALQEEDRLRKQFTADLAHELRTPLSSLRSQIEAYRDGIWEPNEERLKGTHNELMRLVRLVNDLEKLIVSESPQLELNDETLSANTLLQQLIEQFQYMFREKNVGLHGTSDPTSPTFVGDRDKVIQIISNILNNALTHTSINDNVYVKVSHSDEWVKFIIQDEGSGMDEEQIPYLFERFYRGDQSRNRKSGGLGIGLSIAKALIVAHGGKIDVKSTKAEGTTVTVYFPFNKTIAQQ</sequence>
<keyword evidence="13" id="KW-1185">Reference proteome</keyword>
<dbReference type="PRINTS" id="PR00344">
    <property type="entry name" value="BCTRLSENSOR"/>
</dbReference>
<dbReference type="CDD" id="cd00075">
    <property type="entry name" value="HATPase"/>
    <property type="match status" value="1"/>
</dbReference>
<dbReference type="InterPro" id="IPR005467">
    <property type="entry name" value="His_kinase_dom"/>
</dbReference>
<proteinExistence type="predicted"/>
<dbReference type="Pfam" id="PF00512">
    <property type="entry name" value="HisKA"/>
    <property type="match status" value="1"/>
</dbReference>
<dbReference type="SMART" id="SM00387">
    <property type="entry name" value="HATPase_c"/>
    <property type="match status" value="1"/>
</dbReference>
<keyword evidence="9" id="KW-0902">Two-component regulatory system</keyword>
<evidence type="ECO:0000313" key="12">
    <source>
        <dbReference type="EMBL" id="SDB82938.1"/>
    </source>
</evidence>
<dbReference type="STRING" id="1612202.SAMN05421734_101261"/>
<dbReference type="GO" id="GO:0016036">
    <property type="term" value="P:cellular response to phosphate starvation"/>
    <property type="evidence" value="ECO:0007669"/>
    <property type="project" value="TreeGrafter"/>
</dbReference>
<evidence type="ECO:0000256" key="4">
    <source>
        <dbReference type="ARBA" id="ARBA00022553"/>
    </source>
</evidence>
<evidence type="ECO:0000256" key="1">
    <source>
        <dbReference type="ARBA" id="ARBA00000085"/>
    </source>
</evidence>
<keyword evidence="5" id="KW-0808">Transferase</keyword>
<reference evidence="13" key="1">
    <citation type="submission" date="2016-09" db="EMBL/GenBank/DDBJ databases">
        <authorList>
            <person name="Varghese N."/>
            <person name="Submissions S."/>
        </authorList>
    </citation>
    <scope>NUCLEOTIDE SEQUENCE [LARGE SCALE GENOMIC DNA]</scope>
    <source>
        <strain evidence="13">S5</strain>
    </source>
</reference>
<dbReference type="OrthoDB" id="9813151at2"/>
<dbReference type="AlphaFoldDB" id="A0A1G6GLP4"/>
<evidence type="ECO:0000259" key="11">
    <source>
        <dbReference type="PROSITE" id="PS50109"/>
    </source>
</evidence>
<feature type="domain" description="Histidine kinase" evidence="11">
    <location>
        <begin position="235"/>
        <end position="450"/>
    </location>
</feature>
<keyword evidence="7" id="KW-0418">Kinase</keyword>
<evidence type="ECO:0000256" key="6">
    <source>
        <dbReference type="ARBA" id="ARBA00022741"/>
    </source>
</evidence>
<dbReference type="FunFam" id="3.30.565.10:FF:000006">
    <property type="entry name" value="Sensor histidine kinase WalK"/>
    <property type="match status" value="1"/>
</dbReference>